<dbReference type="Pfam" id="PF08281">
    <property type="entry name" value="Sigma70_r4_2"/>
    <property type="match status" value="1"/>
</dbReference>
<accession>A0A7C1FSU2</accession>
<protein>
    <recommendedName>
        <fullName evidence="1">RNA polymerase sigma factor 70 region 4 type 2 domain-containing protein</fullName>
    </recommendedName>
</protein>
<dbReference type="SUPFAM" id="SSF88659">
    <property type="entry name" value="Sigma3 and sigma4 domains of RNA polymerase sigma factors"/>
    <property type="match status" value="1"/>
</dbReference>
<dbReference type="GO" id="GO:0003677">
    <property type="term" value="F:DNA binding"/>
    <property type="evidence" value="ECO:0007669"/>
    <property type="project" value="InterPro"/>
</dbReference>
<evidence type="ECO:0000313" key="2">
    <source>
        <dbReference type="EMBL" id="HEF65045.1"/>
    </source>
</evidence>
<feature type="domain" description="RNA polymerase sigma factor 70 region 4 type 2" evidence="1">
    <location>
        <begin position="186"/>
        <end position="228"/>
    </location>
</feature>
<reference evidence="2" key="1">
    <citation type="journal article" date="2020" name="mSystems">
        <title>Genome- and Community-Level Interaction Insights into Carbon Utilization and Element Cycling Functions of Hydrothermarchaeota in Hydrothermal Sediment.</title>
        <authorList>
            <person name="Zhou Z."/>
            <person name="Liu Y."/>
            <person name="Xu W."/>
            <person name="Pan J."/>
            <person name="Luo Z.H."/>
            <person name="Li M."/>
        </authorList>
    </citation>
    <scope>NUCLEOTIDE SEQUENCE [LARGE SCALE GENOMIC DNA]</scope>
    <source>
        <strain evidence="2">SpSt-222</strain>
    </source>
</reference>
<sequence length="254" mass="29395">MVFQDPYFHALRRRLEATPYEKFRRQFTERLHAAVAPKPRPPHLSVEEIEERERWLYKEGLDLYLPVLRTILRALGREIEAGLITQGELDPEELAFATYQRALEELRLLPQLPRDRFAWLRHLARDTVHRAALAQHSLHHHPMPAATAVSTLPPVPQSTIARLESALADPDLPLPDEVIDDPEARRVLDHLLDRLPERWREIYLLAALDRWSDDEIAAITGLLPDEVRAIVHATVRFLRAWIEEIATEAAESKE</sequence>
<evidence type="ECO:0000259" key="1">
    <source>
        <dbReference type="Pfam" id="PF08281"/>
    </source>
</evidence>
<gene>
    <name evidence="2" type="ORF">ENP47_05545</name>
</gene>
<organism evidence="2">
    <name type="scientific">Thermomicrobium roseum</name>
    <dbReference type="NCBI Taxonomy" id="500"/>
    <lineage>
        <taxon>Bacteria</taxon>
        <taxon>Pseudomonadati</taxon>
        <taxon>Thermomicrobiota</taxon>
        <taxon>Thermomicrobia</taxon>
        <taxon>Thermomicrobiales</taxon>
        <taxon>Thermomicrobiaceae</taxon>
        <taxon>Thermomicrobium</taxon>
    </lineage>
</organism>
<dbReference type="InterPro" id="IPR013324">
    <property type="entry name" value="RNA_pol_sigma_r3/r4-like"/>
</dbReference>
<name>A0A7C1FSU2_THERO</name>
<proteinExistence type="predicted"/>
<dbReference type="Gene3D" id="1.10.10.10">
    <property type="entry name" value="Winged helix-like DNA-binding domain superfamily/Winged helix DNA-binding domain"/>
    <property type="match status" value="1"/>
</dbReference>
<dbReference type="GO" id="GO:0006352">
    <property type="term" value="P:DNA-templated transcription initiation"/>
    <property type="evidence" value="ECO:0007669"/>
    <property type="project" value="InterPro"/>
</dbReference>
<dbReference type="AlphaFoldDB" id="A0A7C1FSU2"/>
<dbReference type="InterPro" id="IPR036388">
    <property type="entry name" value="WH-like_DNA-bd_sf"/>
</dbReference>
<dbReference type="InterPro" id="IPR013249">
    <property type="entry name" value="RNA_pol_sigma70_r4_t2"/>
</dbReference>
<dbReference type="GO" id="GO:0016987">
    <property type="term" value="F:sigma factor activity"/>
    <property type="evidence" value="ECO:0007669"/>
    <property type="project" value="InterPro"/>
</dbReference>
<comment type="caution">
    <text evidence="2">The sequence shown here is derived from an EMBL/GenBank/DDBJ whole genome shotgun (WGS) entry which is preliminary data.</text>
</comment>
<dbReference type="EMBL" id="DSJL01000010">
    <property type="protein sequence ID" value="HEF65045.1"/>
    <property type="molecule type" value="Genomic_DNA"/>
</dbReference>